<dbReference type="SUPFAM" id="SSF48452">
    <property type="entry name" value="TPR-like"/>
    <property type="match status" value="1"/>
</dbReference>
<feature type="repeat" description="TPR" evidence="1">
    <location>
        <begin position="241"/>
        <end position="274"/>
    </location>
</feature>
<keyword evidence="2" id="KW-0175">Coiled coil</keyword>
<dbReference type="GO" id="GO:0051301">
    <property type="term" value="P:cell division"/>
    <property type="evidence" value="ECO:0007669"/>
    <property type="project" value="InterPro"/>
</dbReference>
<dbReference type="InterPro" id="IPR034706">
    <property type="entry name" value="CpoB"/>
</dbReference>
<dbReference type="Pfam" id="PF12895">
    <property type="entry name" value="ANAPC3"/>
    <property type="match status" value="1"/>
</dbReference>
<comment type="caution">
    <text evidence="3">The sequence shown here is derived from an EMBL/GenBank/DDBJ whole genome shotgun (WGS) entry which is preliminary data.</text>
</comment>
<evidence type="ECO:0000256" key="2">
    <source>
        <dbReference type="SAM" id="Coils"/>
    </source>
</evidence>
<feature type="coiled-coil region" evidence="2">
    <location>
        <begin position="49"/>
        <end position="166"/>
    </location>
</feature>
<dbReference type="Proteomes" id="UP000243105">
    <property type="component" value="Unassembled WGS sequence"/>
</dbReference>
<keyword evidence="1" id="KW-0802">TPR repeat</keyword>
<dbReference type="EMBL" id="CZVV01000086">
    <property type="protein sequence ID" value="CUT03293.1"/>
    <property type="molecule type" value="Genomic_DNA"/>
</dbReference>
<evidence type="ECO:0000313" key="4">
    <source>
        <dbReference type="Proteomes" id="UP000243105"/>
    </source>
</evidence>
<dbReference type="InterPro" id="IPR019734">
    <property type="entry name" value="TPR_rpt"/>
</dbReference>
<dbReference type="PROSITE" id="PS51257">
    <property type="entry name" value="PROKAR_LIPOPROTEIN"/>
    <property type="match status" value="1"/>
</dbReference>
<feature type="repeat" description="TPR" evidence="1">
    <location>
        <begin position="276"/>
        <end position="309"/>
    </location>
</feature>
<gene>
    <name evidence="3" type="ORF">JGI25_01204</name>
</gene>
<dbReference type="HAMAP" id="MF_02066">
    <property type="entry name" value="CpoB"/>
    <property type="match status" value="1"/>
</dbReference>
<dbReference type="PROSITE" id="PS50005">
    <property type="entry name" value="TPR"/>
    <property type="match status" value="2"/>
</dbReference>
<dbReference type="RefSeq" id="WP_072151466.1">
    <property type="nucleotide sequence ID" value="NZ_CZVH01000031.1"/>
</dbReference>
<dbReference type="AlphaFoldDB" id="A0A916PEL5"/>
<organism evidence="3 4">
    <name type="scientific">Kryptobacter tengchongensis</name>
    <dbReference type="NCBI Taxonomy" id="1643429"/>
    <lineage>
        <taxon>Bacteria</taxon>
        <taxon>Pseudomonadati</taxon>
        <taxon>Candidatus Kryptoniota</taxon>
        <taxon>Candidatus Kryptobacter</taxon>
    </lineage>
</organism>
<accession>A0A916PEL5</accession>
<name>A0A916PEL5_KRYT1</name>
<reference evidence="3 4" key="1">
    <citation type="submission" date="2015-11" db="EMBL/GenBank/DDBJ databases">
        <authorList>
            <person name="Varghese N."/>
        </authorList>
    </citation>
    <scope>NUCLEOTIDE SEQUENCE [LARGE SCALE GENOMIC DNA]</scope>
    <source>
        <strain evidence="3 4">JGI-25</strain>
    </source>
</reference>
<evidence type="ECO:0000256" key="1">
    <source>
        <dbReference type="PROSITE-ProRule" id="PRU00339"/>
    </source>
</evidence>
<dbReference type="PANTHER" id="PTHR43941">
    <property type="entry name" value="STRUCTURAL MAINTENANCE OF CHROMOSOMES PROTEIN 2"/>
    <property type="match status" value="1"/>
</dbReference>
<protein>
    <submittedName>
        <fullName evidence="3">Tol-pal system protein YbgF</fullName>
    </submittedName>
</protein>
<evidence type="ECO:0000313" key="3">
    <source>
        <dbReference type="EMBL" id="CUT03293.1"/>
    </source>
</evidence>
<sequence length="322" mass="36697">MKIVGFILTITAGLLFLTLIQGCASTAEQEDIYGNIIGETTAEIDTTQMLTLSEENKTLKEQISKLETQNSQLEREKSELEKKIQSLQENNAQLTAKLSDLGAQLEAEKQKTRELSLKLSEYESQPKPGATELELRAEIVKRDSEITEYKRQIRDLQAKLAELETKLTTQPAETKPATVAGEAKLAYPGITAETPKIEMTEKQFRNYYNLGLNAFKNRKYKMAISYFDTLMRSSVETNLKINAVYWAGESYFALKQYEKAIEYFNYVAQTKSTKTPDALYMLGRCYAALGKIKEAKEYMNRVLKEYPRSPVAKKAKERLERL</sequence>
<dbReference type="PANTHER" id="PTHR43941:SF1">
    <property type="entry name" value="STRUCTURAL MAINTENANCE OF CHROMOSOMES PROTEIN 2"/>
    <property type="match status" value="1"/>
</dbReference>
<proteinExistence type="inferred from homology"/>
<dbReference type="SMART" id="SM00028">
    <property type="entry name" value="TPR"/>
    <property type="match status" value="3"/>
</dbReference>
<dbReference type="InterPro" id="IPR011990">
    <property type="entry name" value="TPR-like_helical_dom_sf"/>
</dbReference>
<dbReference type="Gene3D" id="1.25.40.10">
    <property type="entry name" value="Tetratricopeptide repeat domain"/>
    <property type="match status" value="1"/>
</dbReference>